<comment type="caution">
    <text evidence="6">The sequence shown here is derived from an EMBL/GenBank/DDBJ whole genome shotgun (WGS) entry which is preliminary data.</text>
</comment>
<keyword evidence="1" id="KW-0805">Transcription regulation</keyword>
<feature type="domain" description="RNA polymerase sigma-70 region 2" evidence="5">
    <location>
        <begin position="42"/>
        <end position="100"/>
    </location>
</feature>
<dbReference type="EMBL" id="JACRYL010000017">
    <property type="protein sequence ID" value="MBC6112235.1"/>
    <property type="molecule type" value="Genomic_DNA"/>
</dbReference>
<evidence type="ECO:0000256" key="2">
    <source>
        <dbReference type="ARBA" id="ARBA00023082"/>
    </source>
</evidence>
<reference evidence="6 7" key="1">
    <citation type="submission" date="2020-08" db="EMBL/GenBank/DDBJ databases">
        <authorList>
            <person name="Sun Q."/>
            <person name="Inoue M."/>
        </authorList>
    </citation>
    <scope>NUCLEOTIDE SEQUENCE [LARGE SCALE GENOMIC DNA]</scope>
    <source>
        <strain evidence="6 7">CCM 8938</strain>
    </source>
</reference>
<dbReference type="Pfam" id="PF04542">
    <property type="entry name" value="Sigma70_r2"/>
    <property type="match status" value="1"/>
</dbReference>
<evidence type="ECO:0000256" key="4">
    <source>
        <dbReference type="ARBA" id="ARBA00023163"/>
    </source>
</evidence>
<keyword evidence="2" id="KW-0731">Sigma factor</keyword>
<evidence type="ECO:0000313" key="7">
    <source>
        <dbReference type="Proteomes" id="UP000652755"/>
    </source>
</evidence>
<dbReference type="PANTHER" id="PTHR43133:SF8">
    <property type="entry name" value="RNA POLYMERASE SIGMA FACTOR HI_1459-RELATED"/>
    <property type="match status" value="1"/>
</dbReference>
<keyword evidence="4" id="KW-0804">Transcription</keyword>
<proteinExistence type="predicted"/>
<evidence type="ECO:0000259" key="5">
    <source>
        <dbReference type="Pfam" id="PF04542"/>
    </source>
</evidence>
<dbReference type="InterPro" id="IPR007627">
    <property type="entry name" value="RNA_pol_sigma70_r2"/>
</dbReference>
<evidence type="ECO:0000313" key="6">
    <source>
        <dbReference type="EMBL" id="MBC6112235.1"/>
    </source>
</evidence>
<organism evidence="6 7">
    <name type="scientific">Pedobacter fastidiosus</name>
    <dbReference type="NCBI Taxonomy" id="2765361"/>
    <lineage>
        <taxon>Bacteria</taxon>
        <taxon>Pseudomonadati</taxon>
        <taxon>Bacteroidota</taxon>
        <taxon>Sphingobacteriia</taxon>
        <taxon>Sphingobacteriales</taxon>
        <taxon>Sphingobacteriaceae</taxon>
        <taxon>Pedobacter</taxon>
    </lineage>
</organism>
<dbReference type="SUPFAM" id="SSF88946">
    <property type="entry name" value="Sigma2 domain of RNA polymerase sigma factors"/>
    <property type="match status" value="1"/>
</dbReference>
<evidence type="ECO:0000256" key="1">
    <source>
        <dbReference type="ARBA" id="ARBA00023015"/>
    </source>
</evidence>
<dbReference type="Gene3D" id="1.10.1740.10">
    <property type="match status" value="1"/>
</dbReference>
<name>A0ABR7KWN5_9SPHI</name>
<sequence>MQASLSNISLQEENQNPKAWVIGQEIFLQKLKMQDIQVFKSLYKQYSASLYGSIIRAVGDEKRANAILHETFLEAWDSLQTYQESQCKMFTWLSRIAKRKGNTA</sequence>
<dbReference type="InterPro" id="IPR039425">
    <property type="entry name" value="RNA_pol_sigma-70-like"/>
</dbReference>
<dbReference type="Proteomes" id="UP000652755">
    <property type="component" value="Unassembled WGS sequence"/>
</dbReference>
<dbReference type="PANTHER" id="PTHR43133">
    <property type="entry name" value="RNA POLYMERASE ECF-TYPE SIGMA FACTO"/>
    <property type="match status" value="1"/>
</dbReference>
<gene>
    <name evidence="6" type="ORF">H7U22_17570</name>
</gene>
<dbReference type="InterPro" id="IPR013325">
    <property type="entry name" value="RNA_pol_sigma_r2"/>
</dbReference>
<dbReference type="RefSeq" id="WP_187072658.1">
    <property type="nucleotide sequence ID" value="NZ_JACRYL010000017.1"/>
</dbReference>
<keyword evidence="7" id="KW-1185">Reference proteome</keyword>
<protein>
    <recommendedName>
        <fullName evidence="5">RNA polymerase sigma-70 region 2 domain-containing protein</fullName>
    </recommendedName>
</protein>
<keyword evidence="3" id="KW-0238">DNA-binding</keyword>
<accession>A0ABR7KWN5</accession>
<evidence type="ECO:0000256" key="3">
    <source>
        <dbReference type="ARBA" id="ARBA00023125"/>
    </source>
</evidence>